<keyword evidence="1" id="KW-0812">Transmembrane</keyword>
<evidence type="ECO:0000256" key="1">
    <source>
        <dbReference type="SAM" id="Phobius"/>
    </source>
</evidence>
<dbReference type="EMBL" id="CAUYUJ010006991">
    <property type="protein sequence ID" value="CAK0819254.1"/>
    <property type="molecule type" value="Genomic_DNA"/>
</dbReference>
<accession>A0ABN9RKR2</accession>
<evidence type="ECO:0000313" key="2">
    <source>
        <dbReference type="EMBL" id="CAK0819254.1"/>
    </source>
</evidence>
<protein>
    <recommendedName>
        <fullName evidence="4">Transmembrane protein 138</fullName>
    </recommendedName>
</protein>
<sequence length="105" mass="11779">MSLVVMIINAISLFVILQMSLLSAQLSLIVLMKNCIVALMGVLLLLLAPNVIFRAYYRLKKLYTSLLHVQVDCGYLARRTCRCLSLLPVSILRLVKLAMELLTKA</sequence>
<keyword evidence="1" id="KW-1133">Transmembrane helix</keyword>
<reference evidence="2" key="1">
    <citation type="submission" date="2023-10" db="EMBL/GenBank/DDBJ databases">
        <authorList>
            <person name="Chen Y."/>
            <person name="Shah S."/>
            <person name="Dougan E. K."/>
            <person name="Thang M."/>
            <person name="Chan C."/>
        </authorList>
    </citation>
    <scope>NUCLEOTIDE SEQUENCE [LARGE SCALE GENOMIC DNA]</scope>
</reference>
<gene>
    <name evidence="2" type="ORF">PCOR1329_LOCUS21281</name>
</gene>
<dbReference type="Proteomes" id="UP001189429">
    <property type="component" value="Unassembled WGS sequence"/>
</dbReference>
<feature type="transmembrane region" description="Helical" evidence="1">
    <location>
        <begin position="36"/>
        <end position="57"/>
    </location>
</feature>
<organism evidence="2 3">
    <name type="scientific">Prorocentrum cordatum</name>
    <dbReference type="NCBI Taxonomy" id="2364126"/>
    <lineage>
        <taxon>Eukaryota</taxon>
        <taxon>Sar</taxon>
        <taxon>Alveolata</taxon>
        <taxon>Dinophyceae</taxon>
        <taxon>Prorocentrales</taxon>
        <taxon>Prorocentraceae</taxon>
        <taxon>Prorocentrum</taxon>
    </lineage>
</organism>
<feature type="non-terminal residue" evidence="2">
    <location>
        <position position="105"/>
    </location>
</feature>
<keyword evidence="1" id="KW-0472">Membrane</keyword>
<evidence type="ECO:0000313" key="3">
    <source>
        <dbReference type="Proteomes" id="UP001189429"/>
    </source>
</evidence>
<proteinExistence type="predicted"/>
<comment type="caution">
    <text evidence="2">The sequence shown here is derived from an EMBL/GenBank/DDBJ whole genome shotgun (WGS) entry which is preliminary data.</text>
</comment>
<evidence type="ECO:0008006" key="4">
    <source>
        <dbReference type="Google" id="ProtNLM"/>
    </source>
</evidence>
<feature type="transmembrane region" description="Helical" evidence="1">
    <location>
        <begin position="7"/>
        <end position="30"/>
    </location>
</feature>
<name>A0ABN9RKR2_9DINO</name>
<keyword evidence="3" id="KW-1185">Reference proteome</keyword>